<dbReference type="Gene3D" id="2.40.33.20">
    <property type="entry name" value="PK beta-barrel domain-like"/>
    <property type="match status" value="1"/>
</dbReference>
<dbReference type="InterPro" id="IPR011037">
    <property type="entry name" value="Pyrv_Knase-like_insert_dom_sf"/>
</dbReference>
<reference evidence="2 3" key="1">
    <citation type="submission" date="2024-02" db="EMBL/GenBank/DDBJ databases">
        <title>Deinococcus carri NBRC 110142.</title>
        <authorList>
            <person name="Ichikawa N."/>
            <person name="Katano-Makiyama Y."/>
            <person name="Hidaka K."/>
        </authorList>
    </citation>
    <scope>NUCLEOTIDE SEQUENCE [LARGE SCALE GENOMIC DNA]</scope>
    <source>
        <strain evidence="2 3">NBRC 110142</strain>
    </source>
</reference>
<dbReference type="Pfam" id="PF03473">
    <property type="entry name" value="MOSC"/>
    <property type="match status" value="1"/>
</dbReference>
<dbReference type="PANTHER" id="PTHR36930:SF1">
    <property type="entry name" value="MOSC DOMAIN-CONTAINING PROTEIN"/>
    <property type="match status" value="1"/>
</dbReference>
<gene>
    <name evidence="2" type="ORF">Dcar01_00285</name>
</gene>
<dbReference type="EMBL" id="BAABRP010000001">
    <property type="protein sequence ID" value="GAA5511574.1"/>
    <property type="molecule type" value="Genomic_DNA"/>
</dbReference>
<dbReference type="Proteomes" id="UP001401887">
    <property type="component" value="Unassembled WGS sequence"/>
</dbReference>
<keyword evidence="3" id="KW-1185">Reference proteome</keyword>
<proteinExistence type="predicted"/>
<sequence length="182" mass="19355">MTPSASVLAVSLSPAHTFSKTPQPEIHLLSGLGVEGDAHAGRTVRHRSRVAQNPDQPNLRQIHLIHAELLDELRGQGFRAAPGDLGENVTTRGVDLLGLPRGTRLHLGEAAVVEVTGLRNPCAQIDAFQPGLLRAVLGHDAAGNLIRKAGIMGVVLAGGAVRPGDRLRVELPPQPHERLERV</sequence>
<dbReference type="PROSITE" id="PS51340">
    <property type="entry name" value="MOSC"/>
    <property type="match status" value="1"/>
</dbReference>
<organism evidence="2 3">
    <name type="scientific">Deinococcus carri</name>
    <dbReference type="NCBI Taxonomy" id="1211323"/>
    <lineage>
        <taxon>Bacteria</taxon>
        <taxon>Thermotogati</taxon>
        <taxon>Deinococcota</taxon>
        <taxon>Deinococci</taxon>
        <taxon>Deinococcales</taxon>
        <taxon>Deinococcaceae</taxon>
        <taxon>Deinococcus</taxon>
    </lineage>
</organism>
<dbReference type="SUPFAM" id="SSF50800">
    <property type="entry name" value="PK beta-barrel domain-like"/>
    <property type="match status" value="1"/>
</dbReference>
<evidence type="ECO:0000259" key="1">
    <source>
        <dbReference type="PROSITE" id="PS51340"/>
    </source>
</evidence>
<dbReference type="InterPro" id="IPR052716">
    <property type="entry name" value="MOSC_domain"/>
</dbReference>
<evidence type="ECO:0000313" key="2">
    <source>
        <dbReference type="EMBL" id="GAA5511574.1"/>
    </source>
</evidence>
<dbReference type="RefSeq" id="WP_345459770.1">
    <property type="nucleotide sequence ID" value="NZ_BAABRP010000001.1"/>
</dbReference>
<evidence type="ECO:0000313" key="3">
    <source>
        <dbReference type="Proteomes" id="UP001401887"/>
    </source>
</evidence>
<accession>A0ABP9W2J5</accession>
<name>A0ABP9W2J5_9DEIO</name>
<protein>
    <recommendedName>
        <fullName evidence="1">MOSC domain-containing protein</fullName>
    </recommendedName>
</protein>
<dbReference type="PANTHER" id="PTHR36930">
    <property type="entry name" value="METAL-SULFUR CLUSTER BIOSYNTHESIS PROTEINS YUAD-RELATED"/>
    <property type="match status" value="1"/>
</dbReference>
<comment type="caution">
    <text evidence="2">The sequence shown here is derived from an EMBL/GenBank/DDBJ whole genome shotgun (WGS) entry which is preliminary data.</text>
</comment>
<feature type="domain" description="MOSC" evidence="1">
    <location>
        <begin position="21"/>
        <end position="170"/>
    </location>
</feature>
<dbReference type="InterPro" id="IPR005302">
    <property type="entry name" value="MoCF_Sase_C"/>
</dbReference>